<evidence type="ECO:0000313" key="4">
    <source>
        <dbReference type="EMBL" id="KAF2817761.1"/>
    </source>
</evidence>
<protein>
    <recommendedName>
        <fullName evidence="3">RING-type domain-containing protein</fullName>
    </recommendedName>
</protein>
<dbReference type="PROSITE" id="PS50089">
    <property type="entry name" value="ZF_RING_2"/>
    <property type="match status" value="1"/>
</dbReference>
<evidence type="ECO:0000256" key="2">
    <source>
        <dbReference type="SAM" id="Phobius"/>
    </source>
</evidence>
<dbReference type="InterPro" id="IPR001841">
    <property type="entry name" value="Znf_RING"/>
</dbReference>
<reference evidence="4 6" key="1">
    <citation type="journal article" date="2020" name="Stud. Mycol.">
        <title>101 Dothideomycetes genomes: a test case for predicting lifestyles and emergence of pathogens.</title>
        <authorList>
            <person name="Haridas S."/>
            <person name="Albert R."/>
            <person name="Binder M."/>
            <person name="Bloem J."/>
            <person name="Labutti K."/>
            <person name="Salamov A."/>
            <person name="Andreopoulos B."/>
            <person name="Baker S."/>
            <person name="Barry K."/>
            <person name="Bills G."/>
            <person name="Bluhm B."/>
            <person name="Cannon C."/>
            <person name="Castanera R."/>
            <person name="Culley D."/>
            <person name="Daum C."/>
            <person name="Ezra D."/>
            <person name="Gonzalez J."/>
            <person name="Henrissat B."/>
            <person name="Kuo A."/>
            <person name="Liang C."/>
            <person name="Lipzen A."/>
            <person name="Lutzoni F."/>
            <person name="Magnuson J."/>
            <person name="Mondo S."/>
            <person name="Nolan M."/>
            <person name="Ohm R."/>
            <person name="Pangilinan J."/>
            <person name="Park H.-J."/>
            <person name="Ramirez L."/>
            <person name="Alfaro M."/>
            <person name="Sun H."/>
            <person name="Tritt A."/>
            <person name="Yoshinaga Y."/>
            <person name="Zwiers L.-H."/>
            <person name="Turgeon B."/>
            <person name="Goodwin S."/>
            <person name="Spatafora J."/>
            <person name="Crous P."/>
            <person name="Grigoriev I."/>
        </authorList>
    </citation>
    <scope>NUCLEOTIDE SEQUENCE</scope>
    <source>
        <strain evidence="4 6">CBS 304.34</strain>
    </source>
</reference>
<evidence type="ECO:0000313" key="5">
    <source>
        <dbReference type="Proteomes" id="UP000504636"/>
    </source>
</evidence>
<keyword evidence="5" id="KW-1185">Reference proteome</keyword>
<dbReference type="Proteomes" id="UP000504636">
    <property type="component" value="Unplaced"/>
</dbReference>
<keyword evidence="2" id="KW-0472">Membrane</keyword>
<organism evidence="4">
    <name type="scientific">Mytilinidion resinicola</name>
    <dbReference type="NCBI Taxonomy" id="574789"/>
    <lineage>
        <taxon>Eukaryota</taxon>
        <taxon>Fungi</taxon>
        <taxon>Dikarya</taxon>
        <taxon>Ascomycota</taxon>
        <taxon>Pezizomycotina</taxon>
        <taxon>Dothideomycetes</taxon>
        <taxon>Pleosporomycetidae</taxon>
        <taxon>Mytilinidiales</taxon>
        <taxon>Mytilinidiaceae</taxon>
        <taxon>Mytilinidion</taxon>
    </lineage>
</organism>
<dbReference type="EMBL" id="MU003692">
    <property type="protein sequence ID" value="KAF2817761.1"/>
    <property type="molecule type" value="Genomic_DNA"/>
</dbReference>
<dbReference type="GeneID" id="54468372"/>
<feature type="domain" description="RING-type" evidence="3">
    <location>
        <begin position="194"/>
        <end position="244"/>
    </location>
</feature>
<reference evidence="6" key="3">
    <citation type="submission" date="2025-04" db="UniProtKB">
        <authorList>
            <consortium name="RefSeq"/>
        </authorList>
    </citation>
    <scope>IDENTIFICATION</scope>
    <source>
        <strain evidence="6">CBS 304.34</strain>
    </source>
</reference>
<gene>
    <name evidence="4 6" type="ORF">BDZ99DRAFT_565461</name>
</gene>
<dbReference type="GO" id="GO:0008270">
    <property type="term" value="F:zinc ion binding"/>
    <property type="evidence" value="ECO:0007669"/>
    <property type="project" value="UniProtKB-KW"/>
</dbReference>
<dbReference type="Gene3D" id="3.30.40.10">
    <property type="entry name" value="Zinc/RING finger domain, C3HC4 (zinc finger)"/>
    <property type="match status" value="1"/>
</dbReference>
<name>A0A6A6Z9G0_9PEZI</name>
<evidence type="ECO:0000256" key="1">
    <source>
        <dbReference type="PROSITE-ProRule" id="PRU00175"/>
    </source>
</evidence>
<keyword evidence="2" id="KW-1133">Transmembrane helix</keyword>
<accession>A0A6A6Z9G0</accession>
<sequence length="543" mass="60195">MYQVYVANIPASEHPTIRIDATAMHPRIRLKDSWLQILYTLTDVHDRGSTAADQFEFLHAQSNVPPISIRNLPFEDLWKAFFDFKASINELTTGPHLDDPTAYNRPTTLHDDINALHTQVRALLALSPPNLIAHDYNTLESLHTLGLRVHAQINAGFTRLLAARLDFDDAHAAAEPPIDITSFTKPYTGPPVLCTICQEPACSSSGALEALQLPCPAAHVFHTPCLASLANSASACNNRCPNCRHVLPFPSSRRRPDRRVPRFSEVGARSAVHTVWQGVREFMEMKRVSALVFGEPAGVEWLRERGWAGWETVRVKKARERGNRLVRGREGGSWRGRRFVEGVFVGGYEDDGRIERMDSVVGDEEFLEAPRSARRVIGYVEGPGGLVPVTSIVPIRPVEAVDGMEVERASPNMVEDNRLAGVDRVAVTDMLADVEAMQNVLHGDNEDGMEDRMDMGVVEDVLENAVETVVENVAEDAEDITDKKVIGNVEELEEMEEPEGVTDVTTPARRVIKSFKREYALGVLFLLIAGLTLAEGYVHSLCL</sequence>
<evidence type="ECO:0000259" key="3">
    <source>
        <dbReference type="PROSITE" id="PS50089"/>
    </source>
</evidence>
<keyword evidence="1" id="KW-0862">Zinc</keyword>
<reference evidence="6" key="2">
    <citation type="submission" date="2020-04" db="EMBL/GenBank/DDBJ databases">
        <authorList>
            <consortium name="NCBI Genome Project"/>
        </authorList>
    </citation>
    <scope>NUCLEOTIDE SEQUENCE</scope>
    <source>
        <strain evidence="6">CBS 304.34</strain>
    </source>
</reference>
<proteinExistence type="predicted"/>
<dbReference type="SUPFAM" id="SSF57850">
    <property type="entry name" value="RING/U-box"/>
    <property type="match status" value="1"/>
</dbReference>
<dbReference type="OrthoDB" id="10556326at2759"/>
<dbReference type="RefSeq" id="XP_033584725.1">
    <property type="nucleotide sequence ID" value="XM_033727479.1"/>
</dbReference>
<keyword evidence="1" id="KW-0863">Zinc-finger</keyword>
<evidence type="ECO:0000313" key="6">
    <source>
        <dbReference type="RefSeq" id="XP_033584725.1"/>
    </source>
</evidence>
<keyword evidence="1" id="KW-0479">Metal-binding</keyword>
<feature type="transmembrane region" description="Helical" evidence="2">
    <location>
        <begin position="519"/>
        <end position="538"/>
    </location>
</feature>
<dbReference type="InterPro" id="IPR013083">
    <property type="entry name" value="Znf_RING/FYVE/PHD"/>
</dbReference>
<dbReference type="AlphaFoldDB" id="A0A6A6Z9G0"/>
<keyword evidence="2" id="KW-0812">Transmembrane</keyword>
<dbReference type="CDD" id="cd16448">
    <property type="entry name" value="RING-H2"/>
    <property type="match status" value="1"/>
</dbReference>